<evidence type="ECO:0000313" key="1">
    <source>
        <dbReference type="EMBL" id="MPC95256.1"/>
    </source>
</evidence>
<evidence type="ECO:0000313" key="2">
    <source>
        <dbReference type="Proteomes" id="UP000324222"/>
    </source>
</evidence>
<reference evidence="1 2" key="1">
    <citation type="submission" date="2019-05" db="EMBL/GenBank/DDBJ databases">
        <title>Another draft genome of Portunus trituberculatus and its Hox gene families provides insights of decapod evolution.</title>
        <authorList>
            <person name="Jeong J.-H."/>
            <person name="Song I."/>
            <person name="Kim S."/>
            <person name="Choi T."/>
            <person name="Kim D."/>
            <person name="Ryu S."/>
            <person name="Kim W."/>
        </authorList>
    </citation>
    <scope>NUCLEOTIDE SEQUENCE [LARGE SCALE GENOMIC DNA]</scope>
    <source>
        <tissue evidence="1">Muscle</tissue>
    </source>
</reference>
<proteinExistence type="predicted"/>
<accession>A0A5B7JLU9</accession>
<dbReference type="EMBL" id="VSRR010101520">
    <property type="protein sequence ID" value="MPC95256.1"/>
    <property type="molecule type" value="Genomic_DNA"/>
</dbReference>
<dbReference type="AlphaFoldDB" id="A0A5B7JLU9"/>
<dbReference type="Proteomes" id="UP000324222">
    <property type="component" value="Unassembled WGS sequence"/>
</dbReference>
<protein>
    <submittedName>
        <fullName evidence="1">Uncharacterized protein</fullName>
    </submittedName>
</protein>
<keyword evidence="2" id="KW-1185">Reference proteome</keyword>
<gene>
    <name evidence="1" type="ORF">E2C01_090458</name>
</gene>
<sequence>MLFYEGWYVSRRLPVPI</sequence>
<name>A0A5B7JLU9_PORTR</name>
<comment type="caution">
    <text evidence="1">The sequence shown here is derived from an EMBL/GenBank/DDBJ whole genome shotgun (WGS) entry which is preliminary data.</text>
</comment>
<organism evidence="1 2">
    <name type="scientific">Portunus trituberculatus</name>
    <name type="common">Swimming crab</name>
    <name type="synonym">Neptunus trituberculatus</name>
    <dbReference type="NCBI Taxonomy" id="210409"/>
    <lineage>
        <taxon>Eukaryota</taxon>
        <taxon>Metazoa</taxon>
        <taxon>Ecdysozoa</taxon>
        <taxon>Arthropoda</taxon>
        <taxon>Crustacea</taxon>
        <taxon>Multicrustacea</taxon>
        <taxon>Malacostraca</taxon>
        <taxon>Eumalacostraca</taxon>
        <taxon>Eucarida</taxon>
        <taxon>Decapoda</taxon>
        <taxon>Pleocyemata</taxon>
        <taxon>Brachyura</taxon>
        <taxon>Eubrachyura</taxon>
        <taxon>Portunoidea</taxon>
        <taxon>Portunidae</taxon>
        <taxon>Portuninae</taxon>
        <taxon>Portunus</taxon>
    </lineage>
</organism>